<proteinExistence type="predicted"/>
<dbReference type="RefSeq" id="XP_015518927.2">
    <property type="nucleotide sequence ID" value="XM_015663441.2"/>
</dbReference>
<dbReference type="AlphaFoldDB" id="A0A6J0BXF9"/>
<dbReference type="Proteomes" id="UP000829291">
    <property type="component" value="Chromosome 4"/>
</dbReference>
<dbReference type="PANTHER" id="PTHR11071:SF561">
    <property type="entry name" value="PEPTIDYL-PROLYL CIS-TRANS ISOMERASE D-RELATED"/>
    <property type="match status" value="1"/>
</dbReference>
<accession>A0A6J0BXF9</accession>
<dbReference type="PROSITE" id="PS50072">
    <property type="entry name" value="CSA_PPIASE_2"/>
    <property type="match status" value="1"/>
</dbReference>
<dbReference type="PANTHER" id="PTHR11071">
    <property type="entry name" value="PEPTIDYL-PROLYL CIS-TRANS ISOMERASE"/>
    <property type="match status" value="1"/>
</dbReference>
<evidence type="ECO:0000259" key="1">
    <source>
        <dbReference type="PROSITE" id="PS50072"/>
    </source>
</evidence>
<dbReference type="KEGG" id="nlo:107223677"/>
<dbReference type="Pfam" id="PF00160">
    <property type="entry name" value="Pro_isomerase"/>
    <property type="match status" value="1"/>
</dbReference>
<dbReference type="Gene3D" id="2.40.100.10">
    <property type="entry name" value="Cyclophilin-like"/>
    <property type="match status" value="1"/>
</dbReference>
<gene>
    <name evidence="3" type="primary">LOC107223677</name>
</gene>
<sequence length="504" mass="56529">MLQVDWHEYMKKMKPRIGNRVWLSNRQVMVFLNNEYIGNDKDFADYISESYVFCLPTTGGYYQDLITQQFQEYIENSGRDFVYFTFTINNQTIGSFLFVLFSDLLPRTCKNFLDLCIGDQGHTKDGTRLHYKNTIVHRIVENGWLQCGDVELIRGGGGTATNGAVIPDETYCVPHNRRGVLSMANNGKDSNGSQFVVSLKANPWMDYYYVAFGQLVDGVETLKKIEQVPTLFEKPLRRIVISRCGQYFFGEKPDMEAGPDAFVKHAIELSAPMPQGECPGPCPYIYPGYPGIDPWLDNVADKLDDRDTISLLMAERYLSGLYTLATDYLPGTDMLLPERQKASPAMELNIDMNQVCPGRESGEGAEFSFDFVTSSDEEKLALIRGVGKEIVAQALNACDDEANLERMSMDSVGTAQWILELACEVASTALARVNRIESRELREQEDCQKVFLSEEVKKITEGLVTPDGMSLVEEVLKEALLHAVELGKDPEDSEIASEAVVGDE</sequence>
<protein>
    <submittedName>
        <fullName evidence="3">Uncharacterized protein LOC107223677</fullName>
    </submittedName>
</protein>
<dbReference type="SUPFAM" id="SSF50891">
    <property type="entry name" value="Cyclophilin-like"/>
    <property type="match status" value="1"/>
</dbReference>
<dbReference type="OrthoDB" id="408413at2759"/>
<dbReference type="PRINTS" id="PR00153">
    <property type="entry name" value="CSAPPISMRASE"/>
</dbReference>
<reference evidence="3" key="1">
    <citation type="submission" date="2025-08" db="UniProtKB">
        <authorList>
            <consortium name="RefSeq"/>
        </authorList>
    </citation>
    <scope>IDENTIFICATION</scope>
    <source>
        <tissue evidence="3">Thorax and Abdomen</tissue>
    </source>
</reference>
<evidence type="ECO:0000313" key="2">
    <source>
        <dbReference type="Proteomes" id="UP000829291"/>
    </source>
</evidence>
<evidence type="ECO:0000313" key="3">
    <source>
        <dbReference type="RefSeq" id="XP_015518927.2"/>
    </source>
</evidence>
<dbReference type="GO" id="GO:0005737">
    <property type="term" value="C:cytoplasm"/>
    <property type="evidence" value="ECO:0007669"/>
    <property type="project" value="TreeGrafter"/>
</dbReference>
<dbReference type="InParanoid" id="A0A6J0BXF9"/>
<dbReference type="InterPro" id="IPR002130">
    <property type="entry name" value="Cyclophilin-type_PPIase_dom"/>
</dbReference>
<dbReference type="GeneID" id="107223677"/>
<dbReference type="GO" id="GO:0003755">
    <property type="term" value="F:peptidyl-prolyl cis-trans isomerase activity"/>
    <property type="evidence" value="ECO:0007669"/>
    <property type="project" value="InterPro"/>
</dbReference>
<organism evidence="3">
    <name type="scientific">Neodiprion lecontei</name>
    <name type="common">Redheaded pine sawfly</name>
    <dbReference type="NCBI Taxonomy" id="441921"/>
    <lineage>
        <taxon>Eukaryota</taxon>
        <taxon>Metazoa</taxon>
        <taxon>Ecdysozoa</taxon>
        <taxon>Arthropoda</taxon>
        <taxon>Hexapoda</taxon>
        <taxon>Insecta</taxon>
        <taxon>Pterygota</taxon>
        <taxon>Neoptera</taxon>
        <taxon>Endopterygota</taxon>
        <taxon>Hymenoptera</taxon>
        <taxon>Tenthredinoidea</taxon>
        <taxon>Diprionidae</taxon>
        <taxon>Diprioninae</taxon>
        <taxon>Neodiprion</taxon>
    </lineage>
</organism>
<keyword evidence="2" id="KW-1185">Reference proteome</keyword>
<name>A0A6J0BXF9_NEOLC</name>
<dbReference type="InterPro" id="IPR029000">
    <property type="entry name" value="Cyclophilin-like_dom_sf"/>
</dbReference>
<feature type="domain" description="PPIase cyclophilin-type" evidence="1">
    <location>
        <begin position="83"/>
        <end position="246"/>
    </location>
</feature>